<feature type="transmembrane region" description="Helical" evidence="11">
    <location>
        <begin position="211"/>
        <end position="234"/>
    </location>
</feature>
<feature type="transmembrane region" description="Helical" evidence="11">
    <location>
        <begin position="90"/>
        <end position="111"/>
    </location>
</feature>
<evidence type="ECO:0000256" key="5">
    <source>
        <dbReference type="ARBA" id="ARBA00022519"/>
    </source>
</evidence>
<evidence type="ECO:0000256" key="1">
    <source>
        <dbReference type="ARBA" id="ARBA00004651"/>
    </source>
</evidence>
<keyword evidence="6 11" id="KW-0812">Transmembrane</keyword>
<keyword evidence="3" id="KW-0813">Transport</keyword>
<reference evidence="13" key="1">
    <citation type="journal article" date="2019" name="Int. J. Syst. Evol. Microbiol.">
        <title>The Global Catalogue of Microorganisms (GCM) 10K type strain sequencing project: providing services to taxonomists for standard genome sequencing and annotation.</title>
        <authorList>
            <consortium name="The Broad Institute Genomics Platform"/>
            <consortium name="The Broad Institute Genome Sequencing Center for Infectious Disease"/>
            <person name="Wu L."/>
            <person name="Ma J."/>
        </authorList>
    </citation>
    <scope>NUCLEOTIDE SEQUENCE [LARGE SCALE GENOMIC DNA]</scope>
    <source>
        <strain evidence="13">CCUG 56607</strain>
    </source>
</reference>
<evidence type="ECO:0000256" key="3">
    <source>
        <dbReference type="ARBA" id="ARBA00022448"/>
    </source>
</evidence>
<dbReference type="Pfam" id="PF02653">
    <property type="entry name" value="BPD_transp_2"/>
    <property type="match status" value="1"/>
</dbReference>
<keyword evidence="5" id="KW-0997">Cell inner membrane</keyword>
<organism evidence="12 13">
    <name type="scientific">Thalassobacillus hwangdonensis</name>
    <dbReference type="NCBI Taxonomy" id="546108"/>
    <lineage>
        <taxon>Bacteria</taxon>
        <taxon>Bacillati</taxon>
        <taxon>Bacillota</taxon>
        <taxon>Bacilli</taxon>
        <taxon>Bacillales</taxon>
        <taxon>Bacillaceae</taxon>
        <taxon>Thalassobacillus</taxon>
    </lineage>
</organism>
<dbReference type="EMBL" id="JBHTKL010000006">
    <property type="protein sequence ID" value="MFD1021067.1"/>
    <property type="molecule type" value="Genomic_DNA"/>
</dbReference>
<evidence type="ECO:0000313" key="13">
    <source>
        <dbReference type="Proteomes" id="UP001596990"/>
    </source>
</evidence>
<evidence type="ECO:0000256" key="4">
    <source>
        <dbReference type="ARBA" id="ARBA00022475"/>
    </source>
</evidence>
<dbReference type="PANTHER" id="PTHR32196:SF29">
    <property type="entry name" value="AUTOINDUCER 2 IMPORT SYSTEM PERMEASE PROTEIN LSRC"/>
    <property type="match status" value="1"/>
</dbReference>
<feature type="transmembrane region" description="Helical" evidence="11">
    <location>
        <begin position="158"/>
        <end position="179"/>
    </location>
</feature>
<keyword evidence="7 11" id="KW-1133">Transmembrane helix</keyword>
<dbReference type="RefSeq" id="WP_386063840.1">
    <property type="nucleotide sequence ID" value="NZ_JBHTKL010000006.1"/>
</dbReference>
<dbReference type="InterPro" id="IPR001851">
    <property type="entry name" value="ABC_transp_permease"/>
</dbReference>
<protein>
    <recommendedName>
        <fullName evidence="10">Autoinducer 2 import system permease protein LsrC</fullName>
    </recommendedName>
</protein>
<evidence type="ECO:0000256" key="10">
    <source>
        <dbReference type="ARBA" id="ARBA00039382"/>
    </source>
</evidence>
<dbReference type="PANTHER" id="PTHR32196">
    <property type="entry name" value="ABC TRANSPORTER PERMEASE PROTEIN YPHD-RELATED-RELATED"/>
    <property type="match status" value="1"/>
</dbReference>
<sequence>MPKVKNIIGKREFRTLLFLIIFFVLIGAVNVDFLSLGNIHSSLKSSLLYIVLAIGMTFVLLTGNIDISIGGILGLSAAVSGTILRDGGSVITAVIVAILIGALIGLINGFGVTKLNISSFIMTLGMLGITRVVQVIYTDGQWVENLPISFKRISQVDFLGVNLLVLIVIAGLICTHLYLAYSRKGRYFAAIGDNEEGAIFLGIPVTRYKNYAFIISGVCASLAGLIFVSQIGFISTNAGAGIEMTVIAAAVLGGVSLSGGVGSVIGASIGAIIMTSINSALVYVKVPAFWNDAISGSLLIIIVVSDALLTRRAERRAKKERLNARVLRKEVPDNAVFK</sequence>
<keyword evidence="8 11" id="KW-0472">Membrane</keyword>
<evidence type="ECO:0000256" key="9">
    <source>
        <dbReference type="ARBA" id="ARBA00025439"/>
    </source>
</evidence>
<comment type="subcellular location">
    <subcellularLocation>
        <location evidence="1">Cell membrane</location>
        <topology evidence="1">Multi-pass membrane protein</topology>
    </subcellularLocation>
</comment>
<comment type="caution">
    <text evidence="12">The sequence shown here is derived from an EMBL/GenBank/DDBJ whole genome shotgun (WGS) entry which is preliminary data.</text>
</comment>
<gene>
    <name evidence="12" type="ORF">ACFQ2J_17895</name>
</gene>
<feature type="transmembrane region" description="Helical" evidence="11">
    <location>
        <begin position="16"/>
        <end position="36"/>
    </location>
</feature>
<comment type="subunit">
    <text evidence="2">The complex is composed of two ATP-binding proteins (LsrA), two transmembrane proteins (LsrC and LsrD) and a solute-binding protein (LsrB).</text>
</comment>
<keyword evidence="4" id="KW-1003">Cell membrane</keyword>
<evidence type="ECO:0000313" key="12">
    <source>
        <dbReference type="EMBL" id="MFD1021067.1"/>
    </source>
</evidence>
<dbReference type="CDD" id="cd06579">
    <property type="entry name" value="TM_PBP1_transp_AraH_like"/>
    <property type="match status" value="1"/>
</dbReference>
<feature type="transmembrane region" description="Helical" evidence="11">
    <location>
        <begin position="289"/>
        <end position="309"/>
    </location>
</feature>
<feature type="transmembrane region" description="Helical" evidence="11">
    <location>
        <begin position="117"/>
        <end position="137"/>
    </location>
</feature>
<feature type="transmembrane region" description="Helical" evidence="11">
    <location>
        <begin position="48"/>
        <end position="78"/>
    </location>
</feature>
<evidence type="ECO:0000256" key="8">
    <source>
        <dbReference type="ARBA" id="ARBA00023136"/>
    </source>
</evidence>
<comment type="function">
    <text evidence="9">Part of the ABC transporter complex LsrABCD involved in autoinducer 2 (AI-2) import. Probably responsible for the translocation of the substrate across the membrane.</text>
</comment>
<keyword evidence="13" id="KW-1185">Reference proteome</keyword>
<evidence type="ECO:0000256" key="11">
    <source>
        <dbReference type="SAM" id="Phobius"/>
    </source>
</evidence>
<dbReference type="Proteomes" id="UP001596990">
    <property type="component" value="Unassembled WGS sequence"/>
</dbReference>
<evidence type="ECO:0000256" key="6">
    <source>
        <dbReference type="ARBA" id="ARBA00022692"/>
    </source>
</evidence>
<name>A0ABW3L5F1_9BACI</name>
<accession>A0ABW3L5F1</accession>
<evidence type="ECO:0000256" key="2">
    <source>
        <dbReference type="ARBA" id="ARBA00011262"/>
    </source>
</evidence>
<feature type="transmembrane region" description="Helical" evidence="11">
    <location>
        <begin position="246"/>
        <end position="277"/>
    </location>
</feature>
<proteinExistence type="predicted"/>
<evidence type="ECO:0000256" key="7">
    <source>
        <dbReference type="ARBA" id="ARBA00022989"/>
    </source>
</evidence>